<gene>
    <name evidence="5" type="ORF">FM101_09460</name>
</gene>
<dbReference type="PRINTS" id="PR01852">
    <property type="entry name" value="SIBAPROTEIN"/>
</dbReference>
<evidence type="ECO:0000256" key="3">
    <source>
        <dbReference type="SAM" id="SignalP"/>
    </source>
</evidence>
<evidence type="ECO:0000256" key="1">
    <source>
        <dbReference type="SAM" id="Coils"/>
    </source>
</evidence>
<dbReference type="CDD" id="cd12797">
    <property type="entry name" value="M23_peptidase"/>
    <property type="match status" value="1"/>
</dbReference>
<feature type="domain" description="M23ase beta-sheet core" evidence="4">
    <location>
        <begin position="416"/>
        <end position="515"/>
    </location>
</feature>
<dbReference type="GO" id="GO:0004222">
    <property type="term" value="F:metalloendopeptidase activity"/>
    <property type="evidence" value="ECO:0007669"/>
    <property type="project" value="TreeGrafter"/>
</dbReference>
<organism evidence="5 6">
    <name type="scientific">Arthrobacter rhombi</name>
    <dbReference type="NCBI Taxonomy" id="71253"/>
    <lineage>
        <taxon>Bacteria</taxon>
        <taxon>Bacillati</taxon>
        <taxon>Actinomycetota</taxon>
        <taxon>Actinomycetes</taxon>
        <taxon>Micrococcales</taxon>
        <taxon>Micrococcaceae</taxon>
        <taxon>Arthrobacter</taxon>
    </lineage>
</organism>
<dbReference type="InterPro" id="IPR011055">
    <property type="entry name" value="Dup_hybrid_motif"/>
</dbReference>
<feature type="chain" id="PRO_5010167259" description="M23ase beta-sheet core domain-containing protein" evidence="3">
    <location>
        <begin position="34"/>
        <end position="519"/>
    </location>
</feature>
<dbReference type="PANTHER" id="PTHR21666">
    <property type="entry name" value="PEPTIDASE-RELATED"/>
    <property type="match status" value="1"/>
</dbReference>
<sequence length="519" mass="54974">MADRNRRTLSRAVISGALVSLLSLSLMAPVAQADKLDDHKQKVEKQLDSLETDMEFLDADIQKTADRLKGYQDKLPAAQEKLSTARASVQSATDQVNELSARVDAAQASKDQISSQMVQDAEKMEDTRKAIGQIATQAYKRGGVSSNLSLMLNSNSEQGSLADSLGLANQALRSQNAVLGDLSQQHATDANVQARLTAVEEEISDLKGQAEAALVREQTARDEAEASKRHVDDLIDGAQEASEKLNAKRPQIKAQIKKQEEEHDQVVAEIKERQERLIREAAERKRKEEAAKAAAERAAKVAAEQAAERAAKAEAAARAKRAAAEKAARANAADAAAKRAAADAADRKAASERTKSKKASSPAKKAPSQGSSKPSSSTSSWGLSKPTSGGYITSTFGWRPTPAGTIDYGGRGGYVHAGLDWGFGGRCGAPVHAAAGGEVWYATMSPTSGNKVQISHGVVNGHALVTGYHHLSSYVVHAGQKVSKGQLIGYVGTTGNSTGCHMHFETILDGKVVNPAGLL</sequence>
<dbReference type="InterPro" id="IPR009148">
    <property type="entry name" value="PcsB-like"/>
</dbReference>
<dbReference type="PANTHER" id="PTHR21666:SF270">
    <property type="entry name" value="MUREIN HYDROLASE ACTIVATOR ENVC"/>
    <property type="match status" value="1"/>
</dbReference>
<dbReference type="Gene3D" id="1.10.287.1490">
    <property type="match status" value="1"/>
</dbReference>
<dbReference type="PROSITE" id="PS51318">
    <property type="entry name" value="TAT"/>
    <property type="match status" value="1"/>
</dbReference>
<evidence type="ECO:0000256" key="2">
    <source>
        <dbReference type="SAM" id="MobiDB-lite"/>
    </source>
</evidence>
<feature type="coiled-coil region" evidence="1">
    <location>
        <begin position="33"/>
        <end position="116"/>
    </location>
</feature>
<feature type="compositionally biased region" description="Low complexity" evidence="2">
    <location>
        <begin position="359"/>
        <end position="385"/>
    </location>
</feature>
<dbReference type="InterPro" id="IPR016047">
    <property type="entry name" value="M23ase_b-sheet_dom"/>
</dbReference>
<keyword evidence="1" id="KW-0175">Coiled coil</keyword>
<dbReference type="Proteomes" id="UP000195913">
    <property type="component" value="Unassembled WGS sequence"/>
</dbReference>
<dbReference type="SUPFAM" id="SSF51261">
    <property type="entry name" value="Duplicated hybrid motif"/>
    <property type="match status" value="1"/>
</dbReference>
<protein>
    <recommendedName>
        <fullName evidence="4">M23ase beta-sheet core domain-containing protein</fullName>
    </recommendedName>
</protein>
<keyword evidence="3" id="KW-0732">Signal</keyword>
<feature type="region of interest" description="Disordered" evidence="2">
    <location>
        <begin position="343"/>
        <end position="385"/>
    </location>
</feature>
<dbReference type="Pfam" id="PF01551">
    <property type="entry name" value="Peptidase_M23"/>
    <property type="match status" value="1"/>
</dbReference>
<evidence type="ECO:0000313" key="6">
    <source>
        <dbReference type="Proteomes" id="UP000195913"/>
    </source>
</evidence>
<feature type="compositionally biased region" description="Basic and acidic residues" evidence="2">
    <location>
        <begin position="343"/>
        <end position="354"/>
    </location>
</feature>
<evidence type="ECO:0000259" key="4">
    <source>
        <dbReference type="Pfam" id="PF01551"/>
    </source>
</evidence>
<accession>A0A1R4GCL4</accession>
<proteinExistence type="predicted"/>
<dbReference type="Gene3D" id="2.70.70.10">
    <property type="entry name" value="Glucose Permease (Domain IIA)"/>
    <property type="match status" value="1"/>
</dbReference>
<keyword evidence="6" id="KW-1185">Reference proteome</keyword>
<dbReference type="EMBL" id="FUHW01000033">
    <property type="protein sequence ID" value="SJM65847.1"/>
    <property type="molecule type" value="Genomic_DNA"/>
</dbReference>
<reference evidence="5 6" key="1">
    <citation type="submission" date="2017-02" db="EMBL/GenBank/DDBJ databases">
        <authorList>
            <person name="Peterson S.W."/>
        </authorList>
    </citation>
    <scope>NUCLEOTIDE SEQUENCE [LARGE SCALE GENOMIC DNA]</scope>
    <source>
        <strain evidence="5 6">B Ar 00.02</strain>
    </source>
</reference>
<dbReference type="AlphaFoldDB" id="A0A1R4GCL4"/>
<name>A0A1R4GCL4_9MICC</name>
<evidence type="ECO:0000313" key="5">
    <source>
        <dbReference type="EMBL" id="SJM65847.1"/>
    </source>
</evidence>
<feature type="coiled-coil region" evidence="1">
    <location>
        <begin position="242"/>
        <end position="323"/>
    </location>
</feature>
<dbReference type="SUPFAM" id="SSF57997">
    <property type="entry name" value="Tropomyosin"/>
    <property type="match status" value="1"/>
</dbReference>
<dbReference type="InterPro" id="IPR050570">
    <property type="entry name" value="Cell_wall_metabolism_enzyme"/>
</dbReference>
<feature type="signal peptide" evidence="3">
    <location>
        <begin position="1"/>
        <end position="33"/>
    </location>
</feature>
<dbReference type="InterPro" id="IPR006311">
    <property type="entry name" value="TAT_signal"/>
</dbReference>